<evidence type="ECO:0000313" key="2">
    <source>
        <dbReference type="EMBL" id="CAG2195413.1"/>
    </source>
</evidence>
<protein>
    <recommendedName>
        <fullName evidence="1">Death domain-containing protein</fullName>
    </recommendedName>
</protein>
<name>A0A8S3QIP8_MYTED</name>
<evidence type="ECO:0000259" key="1">
    <source>
        <dbReference type="PROSITE" id="PS50017"/>
    </source>
</evidence>
<dbReference type="Pfam" id="PF00531">
    <property type="entry name" value="Death"/>
    <property type="match status" value="1"/>
</dbReference>
<gene>
    <name evidence="2" type="ORF">MEDL_10371</name>
</gene>
<dbReference type="AlphaFoldDB" id="A0A8S3QIP8"/>
<proteinExistence type="predicted"/>
<dbReference type="EMBL" id="CAJPWZ010000518">
    <property type="protein sequence ID" value="CAG2195413.1"/>
    <property type="molecule type" value="Genomic_DNA"/>
</dbReference>
<dbReference type="Proteomes" id="UP000683360">
    <property type="component" value="Unassembled WGS sequence"/>
</dbReference>
<dbReference type="OrthoDB" id="6066675at2759"/>
<keyword evidence="3" id="KW-1185">Reference proteome</keyword>
<dbReference type="InterPro" id="IPR000488">
    <property type="entry name" value="Death_dom"/>
</dbReference>
<evidence type="ECO:0000313" key="3">
    <source>
        <dbReference type="Proteomes" id="UP000683360"/>
    </source>
</evidence>
<sequence>MMQLRYFELGYCVICKEDKESEGLTRIFQKPARSLERDALKLSPNDQHLVRLAKQIEVSVFSQFLIYLGLTTAEWEGIVYQYDRNGELGKKLMALYEWRKKREARLQLILREDTCLMDIADSRLQEIPADEVLNRLPKHIGNCVIQLGIELGLSFNSIEETMHNHFKDMYSQIYDILKKWKQSSKIKPTIYKLMLALQCTDSGGLTFLRDEYLHP</sequence>
<reference evidence="2" key="1">
    <citation type="submission" date="2021-03" db="EMBL/GenBank/DDBJ databases">
        <authorList>
            <person name="Bekaert M."/>
        </authorList>
    </citation>
    <scope>NUCLEOTIDE SEQUENCE</scope>
</reference>
<dbReference type="SUPFAM" id="SSF47986">
    <property type="entry name" value="DEATH domain"/>
    <property type="match status" value="1"/>
</dbReference>
<dbReference type="GO" id="GO:0007165">
    <property type="term" value="P:signal transduction"/>
    <property type="evidence" value="ECO:0007669"/>
    <property type="project" value="InterPro"/>
</dbReference>
<organism evidence="2 3">
    <name type="scientific">Mytilus edulis</name>
    <name type="common">Blue mussel</name>
    <dbReference type="NCBI Taxonomy" id="6550"/>
    <lineage>
        <taxon>Eukaryota</taxon>
        <taxon>Metazoa</taxon>
        <taxon>Spiralia</taxon>
        <taxon>Lophotrochozoa</taxon>
        <taxon>Mollusca</taxon>
        <taxon>Bivalvia</taxon>
        <taxon>Autobranchia</taxon>
        <taxon>Pteriomorphia</taxon>
        <taxon>Mytilida</taxon>
        <taxon>Mytiloidea</taxon>
        <taxon>Mytilidae</taxon>
        <taxon>Mytilinae</taxon>
        <taxon>Mytilus</taxon>
    </lineage>
</organism>
<accession>A0A8S3QIP8</accession>
<feature type="domain" description="Death" evidence="1">
    <location>
        <begin position="146"/>
        <end position="198"/>
    </location>
</feature>
<dbReference type="CDD" id="cd01670">
    <property type="entry name" value="Death"/>
    <property type="match status" value="1"/>
</dbReference>
<comment type="caution">
    <text evidence="2">The sequence shown here is derived from an EMBL/GenBank/DDBJ whole genome shotgun (WGS) entry which is preliminary data.</text>
</comment>
<dbReference type="Gene3D" id="1.10.533.10">
    <property type="entry name" value="Death Domain, Fas"/>
    <property type="match status" value="1"/>
</dbReference>
<dbReference type="InterPro" id="IPR011029">
    <property type="entry name" value="DEATH-like_dom_sf"/>
</dbReference>
<dbReference type="PROSITE" id="PS50017">
    <property type="entry name" value="DEATH_DOMAIN"/>
    <property type="match status" value="1"/>
</dbReference>